<proteinExistence type="predicted"/>
<protein>
    <recommendedName>
        <fullName evidence="3">Reverse transcriptase Ty1/copia-type domain-containing protein</fullName>
    </recommendedName>
</protein>
<evidence type="ECO:0000313" key="1">
    <source>
        <dbReference type="EMBL" id="KAK1410415.1"/>
    </source>
</evidence>
<dbReference type="EMBL" id="JAUHHV010000010">
    <property type="protein sequence ID" value="KAK1410415.1"/>
    <property type="molecule type" value="Genomic_DNA"/>
</dbReference>
<dbReference type="AlphaFoldDB" id="A0AAD8NCB6"/>
<organism evidence="1 2">
    <name type="scientific">Tagetes erecta</name>
    <name type="common">African marigold</name>
    <dbReference type="NCBI Taxonomy" id="13708"/>
    <lineage>
        <taxon>Eukaryota</taxon>
        <taxon>Viridiplantae</taxon>
        <taxon>Streptophyta</taxon>
        <taxon>Embryophyta</taxon>
        <taxon>Tracheophyta</taxon>
        <taxon>Spermatophyta</taxon>
        <taxon>Magnoliopsida</taxon>
        <taxon>eudicotyledons</taxon>
        <taxon>Gunneridae</taxon>
        <taxon>Pentapetalae</taxon>
        <taxon>asterids</taxon>
        <taxon>campanulids</taxon>
        <taxon>Asterales</taxon>
        <taxon>Asteraceae</taxon>
        <taxon>Asteroideae</taxon>
        <taxon>Heliantheae alliance</taxon>
        <taxon>Tageteae</taxon>
        <taxon>Tagetes</taxon>
    </lineage>
</organism>
<reference evidence="1" key="1">
    <citation type="journal article" date="2023" name="bioRxiv">
        <title>Improved chromosome-level genome assembly for marigold (Tagetes erecta).</title>
        <authorList>
            <person name="Jiang F."/>
            <person name="Yuan L."/>
            <person name="Wang S."/>
            <person name="Wang H."/>
            <person name="Xu D."/>
            <person name="Wang A."/>
            <person name="Fan W."/>
        </authorList>
    </citation>
    <scope>NUCLEOTIDE SEQUENCE</scope>
    <source>
        <strain evidence="1">WSJ</strain>
        <tissue evidence="1">Leaf</tissue>
    </source>
</reference>
<evidence type="ECO:0000313" key="2">
    <source>
        <dbReference type="Proteomes" id="UP001229421"/>
    </source>
</evidence>
<name>A0AAD8NCB6_TARER</name>
<accession>A0AAD8NCB6</accession>
<gene>
    <name evidence="1" type="ORF">QVD17_36952</name>
</gene>
<sequence>MFCYHGYWELDVSIGYEVHDMKFKNFSERLSELVHKKHIHIQYVSGPADDDNKEIHAPVPDQPEANTAAARKAWDKHNEDAVEEPEKWKKLKQGDMELIVGDGKRKEALDRGTGNNVVDLEEVRESQTTADEVGKSDAPEVVANESDENTGIRRSSRTRKEPERYLWNLEGAEVLVVADSDDAPANYKSAISDLESAKWLEAMNAEMQSMRENQVWNLVELPPESRAIGSKWLFKRKPDMHGKDTDFFLLCSDAQQGLGNPNRKVLATIDNEVAYITVCLLLDFLALKPCHVIWSRAASDLIFGYFWFPAVG</sequence>
<comment type="caution">
    <text evidence="1">The sequence shown here is derived from an EMBL/GenBank/DDBJ whole genome shotgun (WGS) entry which is preliminary data.</text>
</comment>
<dbReference type="Proteomes" id="UP001229421">
    <property type="component" value="Unassembled WGS sequence"/>
</dbReference>
<keyword evidence="2" id="KW-1185">Reference proteome</keyword>
<evidence type="ECO:0008006" key="3">
    <source>
        <dbReference type="Google" id="ProtNLM"/>
    </source>
</evidence>